<evidence type="ECO:0000313" key="10">
    <source>
        <dbReference type="Proteomes" id="UP000626109"/>
    </source>
</evidence>
<dbReference type="InterPro" id="IPR045054">
    <property type="entry name" value="P4HA-like"/>
</dbReference>
<evidence type="ECO:0000256" key="2">
    <source>
        <dbReference type="ARBA" id="ARBA00022723"/>
    </source>
</evidence>
<dbReference type="InterPro" id="IPR044862">
    <property type="entry name" value="Pro_4_hyd_alph_FE2OG_OXY"/>
</dbReference>
<dbReference type="Pfam" id="PF13640">
    <property type="entry name" value="2OG-FeII_Oxy_3"/>
    <property type="match status" value="1"/>
</dbReference>
<dbReference type="GO" id="GO:0004656">
    <property type="term" value="F:procollagen-proline 4-dioxygenase activity"/>
    <property type="evidence" value="ECO:0007669"/>
    <property type="project" value="TreeGrafter"/>
</dbReference>
<sequence>MDASAAGINSPAGISFARKSPACTCGLPRMLLVAGVVLLLPVHVPCAGAAASSETSRNNNNHKNNNKNKNNNNYNNNNKNNKNNKEEVCRAGPPVEAASGGPAVAVQCSNNDNNDKHDKHNDNNNDNHNHNNNNINNNHSNNNNNNHNINSSSRSAPNCSACLQGSGAAGCKGDCTWCGDSCVLQQECVSCGKTGPKASSCEKCALLDSKSNNNNKINNHNNNNNNHNNNNNNNNHNKSPQCGADCAWCRGACVLKTKRCGRCPVGDRRGLFSSETSLEALFERLARAEEYRKYRPSILSRDPWILQLDSMFTDTECSDILGACGAFTKDGAGGRQQQNLRNSSSCNCRHGDACIGLPGFQLYRNRTVSALGLDLKHMEAISILRYHEGGYYKKHHDYIPRQHWPQRWDNCGPRVLTFMTYLSDVEEGGATHFPELGIEVKPKAGRALLWADVVADKPLMRDPRTTHEALPVIKGTKYVANTWFEQYDRHANEAANCCESPDPDDDEEDGELSSHLHGISCLVLAEKVEEEIGNFDDQRSSEWKHEQIAQRMQQAAVELYGKTSAAFKDDFVARLAKVKVAKESFGAVEACKVLIEHYDLI</sequence>
<dbReference type="EMBL" id="CAJNNW010031993">
    <property type="protein sequence ID" value="CAE8710473.1"/>
    <property type="molecule type" value="Genomic_DNA"/>
</dbReference>
<organism evidence="9 10">
    <name type="scientific">Polarella glacialis</name>
    <name type="common">Dinoflagellate</name>
    <dbReference type="NCBI Taxonomy" id="89957"/>
    <lineage>
        <taxon>Eukaryota</taxon>
        <taxon>Sar</taxon>
        <taxon>Alveolata</taxon>
        <taxon>Dinophyceae</taxon>
        <taxon>Suessiales</taxon>
        <taxon>Suessiaceae</taxon>
        <taxon>Polarella</taxon>
    </lineage>
</organism>
<gene>
    <name evidence="9" type="ORF">PGLA2088_LOCUS35965</name>
</gene>
<dbReference type="GO" id="GO:0005506">
    <property type="term" value="F:iron ion binding"/>
    <property type="evidence" value="ECO:0007669"/>
    <property type="project" value="InterPro"/>
</dbReference>
<comment type="caution">
    <text evidence="9">The sequence shown here is derived from an EMBL/GenBank/DDBJ whole genome shotgun (WGS) entry which is preliminary data.</text>
</comment>
<evidence type="ECO:0000256" key="3">
    <source>
        <dbReference type="ARBA" id="ARBA00022964"/>
    </source>
</evidence>
<evidence type="ECO:0000256" key="6">
    <source>
        <dbReference type="SAM" id="MobiDB-lite"/>
    </source>
</evidence>
<feature type="compositionally biased region" description="Low complexity" evidence="6">
    <location>
        <begin position="130"/>
        <end position="151"/>
    </location>
</feature>
<keyword evidence="3" id="KW-0223">Dioxygenase</keyword>
<dbReference type="PANTHER" id="PTHR10869">
    <property type="entry name" value="PROLYL 4-HYDROXYLASE ALPHA SUBUNIT"/>
    <property type="match status" value="1"/>
</dbReference>
<proteinExistence type="predicted"/>
<dbReference type="PROSITE" id="PS51471">
    <property type="entry name" value="FE2OG_OXY"/>
    <property type="match status" value="1"/>
</dbReference>
<feature type="compositionally biased region" description="Basic and acidic residues" evidence="6">
    <location>
        <begin position="113"/>
        <end position="129"/>
    </location>
</feature>
<dbReference type="GO" id="GO:0005783">
    <property type="term" value="C:endoplasmic reticulum"/>
    <property type="evidence" value="ECO:0007669"/>
    <property type="project" value="TreeGrafter"/>
</dbReference>
<dbReference type="Gene3D" id="2.60.120.620">
    <property type="entry name" value="q2cbj1_9rhob like domain"/>
    <property type="match status" value="1"/>
</dbReference>
<evidence type="ECO:0000256" key="5">
    <source>
        <dbReference type="ARBA" id="ARBA00023004"/>
    </source>
</evidence>
<accession>A0A813KQL5</accession>
<dbReference type="InterPro" id="IPR005123">
    <property type="entry name" value="Oxoglu/Fe-dep_dioxygenase_dom"/>
</dbReference>
<keyword evidence="5" id="KW-0408">Iron</keyword>
<dbReference type="PANTHER" id="PTHR10869:SF233">
    <property type="entry name" value="FE2OG DIOXYGENASE DOMAIN-CONTAINING PROTEIN"/>
    <property type="match status" value="1"/>
</dbReference>
<dbReference type="AlphaFoldDB" id="A0A813KQL5"/>
<feature type="region of interest" description="Disordered" evidence="6">
    <location>
        <begin position="50"/>
        <end position="151"/>
    </location>
</feature>
<feature type="domain" description="Fe2OG dioxygenase" evidence="8">
    <location>
        <begin position="376"/>
        <end position="486"/>
    </location>
</feature>
<keyword evidence="7" id="KW-0732">Signal</keyword>
<evidence type="ECO:0000256" key="7">
    <source>
        <dbReference type="SAM" id="SignalP"/>
    </source>
</evidence>
<dbReference type="Proteomes" id="UP000626109">
    <property type="component" value="Unassembled WGS sequence"/>
</dbReference>
<evidence type="ECO:0000256" key="4">
    <source>
        <dbReference type="ARBA" id="ARBA00023002"/>
    </source>
</evidence>
<feature type="signal peptide" evidence="7">
    <location>
        <begin position="1"/>
        <end position="49"/>
    </location>
</feature>
<feature type="region of interest" description="Disordered" evidence="6">
    <location>
        <begin position="215"/>
        <end position="234"/>
    </location>
</feature>
<dbReference type="GO" id="GO:0031418">
    <property type="term" value="F:L-ascorbic acid binding"/>
    <property type="evidence" value="ECO:0007669"/>
    <property type="project" value="InterPro"/>
</dbReference>
<protein>
    <recommendedName>
        <fullName evidence="8">Fe2OG dioxygenase domain-containing protein</fullName>
    </recommendedName>
</protein>
<dbReference type="InterPro" id="IPR006620">
    <property type="entry name" value="Pro_4_hyd_alph"/>
</dbReference>
<evidence type="ECO:0000259" key="8">
    <source>
        <dbReference type="PROSITE" id="PS51471"/>
    </source>
</evidence>
<feature type="chain" id="PRO_5032744511" description="Fe2OG dioxygenase domain-containing protein" evidence="7">
    <location>
        <begin position="50"/>
        <end position="601"/>
    </location>
</feature>
<comment type="cofactor">
    <cofactor evidence="1">
        <name>L-ascorbate</name>
        <dbReference type="ChEBI" id="CHEBI:38290"/>
    </cofactor>
</comment>
<feature type="compositionally biased region" description="Low complexity" evidence="6">
    <location>
        <begin position="58"/>
        <end position="81"/>
    </location>
</feature>
<keyword evidence="2" id="KW-0479">Metal-binding</keyword>
<name>A0A813KQL5_POLGL</name>
<reference evidence="9" key="1">
    <citation type="submission" date="2021-02" db="EMBL/GenBank/DDBJ databases">
        <authorList>
            <person name="Dougan E. K."/>
            <person name="Rhodes N."/>
            <person name="Thang M."/>
            <person name="Chan C."/>
        </authorList>
    </citation>
    <scope>NUCLEOTIDE SEQUENCE</scope>
</reference>
<keyword evidence="4" id="KW-0560">Oxidoreductase</keyword>
<evidence type="ECO:0000313" key="9">
    <source>
        <dbReference type="EMBL" id="CAE8710473.1"/>
    </source>
</evidence>
<evidence type="ECO:0000256" key="1">
    <source>
        <dbReference type="ARBA" id="ARBA00001961"/>
    </source>
</evidence>
<dbReference type="SMART" id="SM00702">
    <property type="entry name" value="P4Hc"/>
    <property type="match status" value="1"/>
</dbReference>